<proteinExistence type="predicted"/>
<feature type="repeat" description="ANK" evidence="3">
    <location>
        <begin position="1202"/>
        <end position="1234"/>
    </location>
</feature>
<dbReference type="Pfam" id="PF12796">
    <property type="entry name" value="Ank_2"/>
    <property type="match status" value="2"/>
</dbReference>
<evidence type="ECO:0000256" key="3">
    <source>
        <dbReference type="PROSITE-ProRule" id="PRU00023"/>
    </source>
</evidence>
<evidence type="ECO:0000256" key="1">
    <source>
        <dbReference type="ARBA" id="ARBA00022737"/>
    </source>
</evidence>
<name>A0ABY6UVI8_BIOOC</name>
<comment type="caution">
    <text evidence="6">The sequence shown here is derived from an EMBL/GenBank/DDBJ whole genome shotgun (WGS) entry which is preliminary data.</text>
</comment>
<reference evidence="6 7" key="1">
    <citation type="submission" date="2019-06" db="EMBL/GenBank/DDBJ databases">
        <authorList>
            <person name="Broberg M."/>
        </authorList>
    </citation>
    <scope>NUCLEOTIDE SEQUENCE [LARGE SCALE GENOMIC DNA]</scope>
</reference>
<dbReference type="InterPro" id="IPR025676">
    <property type="entry name" value="Clr5_dom"/>
</dbReference>
<dbReference type="PROSITE" id="PS50088">
    <property type="entry name" value="ANK_REPEAT"/>
    <property type="match status" value="4"/>
</dbReference>
<dbReference type="InterPro" id="IPR002110">
    <property type="entry name" value="Ankyrin_rpt"/>
</dbReference>
<dbReference type="SUPFAM" id="SSF48403">
    <property type="entry name" value="Ankyrin repeat"/>
    <property type="match status" value="2"/>
</dbReference>
<evidence type="ECO:0000256" key="4">
    <source>
        <dbReference type="SAM" id="MobiDB-lite"/>
    </source>
</evidence>
<dbReference type="Proteomes" id="UP000766486">
    <property type="component" value="Unassembled WGS sequence"/>
</dbReference>
<keyword evidence="7" id="KW-1185">Reference proteome</keyword>
<protein>
    <recommendedName>
        <fullName evidence="5">Clr5 domain-containing protein</fullName>
    </recommendedName>
</protein>
<feature type="repeat" description="ANK" evidence="3">
    <location>
        <begin position="1237"/>
        <end position="1269"/>
    </location>
</feature>
<feature type="repeat" description="ANK" evidence="3">
    <location>
        <begin position="1272"/>
        <end position="1304"/>
    </location>
</feature>
<dbReference type="InterPro" id="IPR036770">
    <property type="entry name" value="Ankyrin_rpt-contain_sf"/>
</dbReference>
<dbReference type="SMART" id="SM00248">
    <property type="entry name" value="ANK"/>
    <property type="match status" value="12"/>
</dbReference>
<keyword evidence="1" id="KW-0677">Repeat</keyword>
<dbReference type="PROSITE" id="PS50297">
    <property type="entry name" value="ANK_REP_REGION"/>
    <property type="match status" value="3"/>
</dbReference>
<dbReference type="EMBL" id="CABFNS010000910">
    <property type="protein sequence ID" value="VUC35438.1"/>
    <property type="molecule type" value="Genomic_DNA"/>
</dbReference>
<feature type="repeat" description="ANK" evidence="3">
    <location>
        <begin position="1167"/>
        <end position="1199"/>
    </location>
</feature>
<dbReference type="Pfam" id="PF14420">
    <property type="entry name" value="Clr5"/>
    <property type="match status" value="1"/>
</dbReference>
<evidence type="ECO:0000313" key="6">
    <source>
        <dbReference type="EMBL" id="VUC35438.1"/>
    </source>
</evidence>
<feature type="region of interest" description="Disordered" evidence="4">
    <location>
        <begin position="164"/>
        <end position="190"/>
    </location>
</feature>
<sequence length="1343" mass="148513">MASSSRTISQAAWEVQKETILHLRFTEGLPLSNNKNGGRTVMQVMRDDHQFDATQSQYEQQLKRWGAAKHMKQSDWQSILPIYNRLKQQGLSPRIRLGDTILDERRVMKAQRRYFGQSVQLPRASTTSGMSFTQNSLLRLEVRDHSGEYIEYAKFDAASDTHEISRLKGSAQPPTAAPEPQCQLHHDDPTLAQGSPLITAAVSSEFCTENNVLQLEDLRSSAEYGECLEFDEVPNIEDMSSLITLVQPPIVAPSPQYRQLQDDPTLTSGSPLRNAAFSPEFAVFRPNMSPLGFESAGEDIAFNSYIRQLWSANDPGSLLESFAPTSPARVETPPARRNGSQGLNKPRKMLFKPYIDSILDRIISDVRQTDQNFGHIDAQRMAIGLENIFLEENSNHKAGYISDLTVPRSDAVASLSRIITSCFVNNLAGLDELPLPLLFGLIKADPNLRDNLIKGLRSSNVAFARALADGALGAAIRAGDEDIVGIILETINGKINEIDLNSRFSLSKFGDPCSPLELAVRMHHLGVVRKLLRFGAKADANLLLKLNVKWRQSSDGEHHAADQGVVNHLILEVFLASGAVMNSGMFSTFIKKGLATKSTLEIFIRATFKKSHWTLLTVKPGLDSLAFAKELMNHTWAETLITEFLQTCQSMGCLDFCKRTYSNAFDMFLISAIAKNNLKFAISLLEYVQPTTGSLAAAVRSRNYGMIQALLNRDINLNDRARCYEDLNSHYQRSCSCNSLMKETTKFCRPATPYAEAILWRNEDLIETLEDHGALVGVCEETPGHFAAAAVAAIKVGDISRLKFLLRLATNEIDDTLGVAIAHAIYAGHVEMVKILVIRRVSHLPGLDLLMLALKCRVREIVFFLLEHFADFGSEGSMGSRIRNAIEAVKWEDKAVIEYMYDMEFFEPNLLQPYLSNHGERIEPLSVLGTAMATRNANLVNQLLDWGADPSDHIIFAIDIGDENMVRSLLAQGAKPFGVEKAVLNGNYDILRLLLDQGATPAGLQDSIKNGQYDIMCLLLKRGADPADDDAFCAAIKHCNAAFLVTLSDAFKSRYPNGKRHFGFKALTTAMFYRDTPILKDLLILHLDVNGCVKRFPDKGGNLLHIAIERRMEEHHDLFHPLTSHTPHINSYRGQQELPSAWRNDSEWEDIIILLLGAGASLEKVSSRSTALLCAIKTGRMQIVNLLLDKAANFNRAADRGLKRTPLQQACELGDFEIIKLLLDKGANVNAPPAVNGGATALQLAAIQGSQRIVRLLLDEGAHIHAPAAAVNGRTALEGAAEHGRLSILGTLLTEGASGFGVDEIECAKALAERRGHRGCVERLRLALYRLCTDKEVPLSLRV</sequence>
<evidence type="ECO:0000259" key="5">
    <source>
        <dbReference type="Pfam" id="PF14420"/>
    </source>
</evidence>
<dbReference type="PANTHER" id="PTHR24198:SF165">
    <property type="entry name" value="ANKYRIN REPEAT-CONTAINING PROTEIN-RELATED"/>
    <property type="match status" value="1"/>
</dbReference>
<dbReference type="Gene3D" id="1.25.40.20">
    <property type="entry name" value="Ankyrin repeat-containing domain"/>
    <property type="match status" value="4"/>
</dbReference>
<evidence type="ECO:0000313" key="7">
    <source>
        <dbReference type="Proteomes" id="UP000766486"/>
    </source>
</evidence>
<accession>A0ABY6UVI8</accession>
<dbReference type="PANTHER" id="PTHR24198">
    <property type="entry name" value="ANKYRIN REPEAT AND PROTEIN KINASE DOMAIN-CONTAINING PROTEIN"/>
    <property type="match status" value="1"/>
</dbReference>
<organism evidence="6 7">
    <name type="scientific">Bionectria ochroleuca</name>
    <name type="common">Gliocladium roseum</name>
    <dbReference type="NCBI Taxonomy" id="29856"/>
    <lineage>
        <taxon>Eukaryota</taxon>
        <taxon>Fungi</taxon>
        <taxon>Dikarya</taxon>
        <taxon>Ascomycota</taxon>
        <taxon>Pezizomycotina</taxon>
        <taxon>Sordariomycetes</taxon>
        <taxon>Hypocreomycetidae</taxon>
        <taxon>Hypocreales</taxon>
        <taxon>Bionectriaceae</taxon>
        <taxon>Clonostachys</taxon>
    </lineage>
</organism>
<keyword evidence="2 3" id="KW-0040">ANK repeat</keyword>
<gene>
    <name evidence="6" type="ORF">CLO192961_LOCUS411268</name>
</gene>
<feature type="domain" description="Clr5" evidence="5">
    <location>
        <begin position="10"/>
        <end position="69"/>
    </location>
</feature>
<evidence type="ECO:0000256" key="2">
    <source>
        <dbReference type="ARBA" id="ARBA00023043"/>
    </source>
</evidence>